<evidence type="ECO:0000313" key="15">
    <source>
        <dbReference type="Proteomes" id="UP000067626"/>
    </source>
</evidence>
<evidence type="ECO:0000256" key="10">
    <source>
        <dbReference type="SAM" id="MobiDB-lite"/>
    </source>
</evidence>
<keyword evidence="4" id="KW-0997">Cell inner membrane</keyword>
<gene>
    <name evidence="14" type="ORF">CMC5_005500</name>
</gene>
<keyword evidence="7 11" id="KW-1133">Transmembrane helix</keyword>
<dbReference type="Pfam" id="PF16327">
    <property type="entry name" value="CcmF_C"/>
    <property type="match status" value="1"/>
</dbReference>
<feature type="domain" description="Cytochrome c assembly protein" evidence="12">
    <location>
        <begin position="97"/>
        <end position="298"/>
    </location>
</feature>
<feature type="transmembrane region" description="Helical" evidence="11">
    <location>
        <begin position="307"/>
        <end position="333"/>
    </location>
</feature>
<dbReference type="KEGG" id="ccro:CMC5_005500"/>
<dbReference type="OrthoDB" id="9761451at2"/>
<feature type="transmembrane region" description="Helical" evidence="11">
    <location>
        <begin position="213"/>
        <end position="232"/>
    </location>
</feature>
<keyword evidence="15" id="KW-1185">Reference proteome</keyword>
<feature type="transmembrane region" description="Helical" evidence="11">
    <location>
        <begin position="12"/>
        <end position="31"/>
    </location>
</feature>
<feature type="transmembrane region" description="Helical" evidence="11">
    <location>
        <begin position="123"/>
        <end position="146"/>
    </location>
</feature>
<dbReference type="PRINTS" id="PR01411">
    <property type="entry name" value="CCMFBIOGNSIS"/>
</dbReference>
<feature type="transmembrane region" description="Helical" evidence="11">
    <location>
        <begin position="525"/>
        <end position="546"/>
    </location>
</feature>
<evidence type="ECO:0000256" key="8">
    <source>
        <dbReference type="ARBA" id="ARBA00023136"/>
    </source>
</evidence>
<evidence type="ECO:0000256" key="6">
    <source>
        <dbReference type="ARBA" id="ARBA00022748"/>
    </source>
</evidence>
<evidence type="ECO:0000259" key="12">
    <source>
        <dbReference type="Pfam" id="PF01578"/>
    </source>
</evidence>
<evidence type="ECO:0000313" key="14">
    <source>
        <dbReference type="EMBL" id="AKT36437.1"/>
    </source>
</evidence>
<dbReference type="GO" id="GO:0020037">
    <property type="term" value="F:heme binding"/>
    <property type="evidence" value="ECO:0007669"/>
    <property type="project" value="InterPro"/>
</dbReference>
<dbReference type="Proteomes" id="UP000067626">
    <property type="component" value="Chromosome"/>
</dbReference>
<dbReference type="InterPro" id="IPR002541">
    <property type="entry name" value="Cyt_c_assembly"/>
</dbReference>
<dbReference type="InterPro" id="IPR003568">
    <property type="entry name" value="Cyt_c_biogenesis_CcmF"/>
</dbReference>
<proteinExistence type="inferred from homology"/>
<feature type="transmembrane region" description="Helical" evidence="11">
    <location>
        <begin position="43"/>
        <end position="64"/>
    </location>
</feature>
<feature type="transmembrane region" description="Helical" evidence="11">
    <location>
        <begin position="681"/>
        <end position="706"/>
    </location>
</feature>
<feature type="transmembrane region" description="Helical" evidence="11">
    <location>
        <begin position="276"/>
        <end position="295"/>
    </location>
</feature>
<feature type="domain" description="Cytochrome c-type biogenesis protein CcmF C-terminal" evidence="13">
    <location>
        <begin position="322"/>
        <end position="668"/>
    </location>
</feature>
<evidence type="ECO:0000256" key="7">
    <source>
        <dbReference type="ARBA" id="ARBA00022989"/>
    </source>
</evidence>
<evidence type="ECO:0000259" key="13">
    <source>
        <dbReference type="Pfam" id="PF16327"/>
    </source>
</evidence>
<feature type="transmembrane region" description="Helical" evidence="11">
    <location>
        <begin position="395"/>
        <end position="416"/>
    </location>
</feature>
<keyword evidence="3" id="KW-1003">Cell membrane</keyword>
<organism evidence="14 15">
    <name type="scientific">Chondromyces crocatus</name>
    <dbReference type="NCBI Taxonomy" id="52"/>
    <lineage>
        <taxon>Bacteria</taxon>
        <taxon>Pseudomonadati</taxon>
        <taxon>Myxococcota</taxon>
        <taxon>Polyangia</taxon>
        <taxon>Polyangiales</taxon>
        <taxon>Polyangiaceae</taxon>
        <taxon>Chondromyces</taxon>
    </lineage>
</organism>
<evidence type="ECO:0000256" key="9">
    <source>
        <dbReference type="ARBA" id="ARBA00037230"/>
    </source>
</evidence>
<feature type="transmembrane region" description="Helical" evidence="11">
    <location>
        <begin position="428"/>
        <end position="455"/>
    </location>
</feature>
<evidence type="ECO:0000256" key="2">
    <source>
        <dbReference type="ARBA" id="ARBA00009186"/>
    </source>
</evidence>
<dbReference type="AlphaFoldDB" id="A0A0K1E6W1"/>
<dbReference type="STRING" id="52.CMC5_005500"/>
<dbReference type="GO" id="GO:0015232">
    <property type="term" value="F:heme transmembrane transporter activity"/>
    <property type="evidence" value="ECO:0007669"/>
    <property type="project" value="InterPro"/>
</dbReference>
<feature type="region of interest" description="Disordered" evidence="10">
    <location>
        <begin position="737"/>
        <end position="757"/>
    </location>
</feature>
<dbReference type="Pfam" id="PF01578">
    <property type="entry name" value="Cytochrom_C_asm"/>
    <property type="match status" value="1"/>
</dbReference>
<comment type="function">
    <text evidence="9">Required for the biogenesis of c-type cytochromes. Possible subunit of a heme lyase.</text>
</comment>
<dbReference type="InterPro" id="IPR003567">
    <property type="entry name" value="Cyt_c_biogenesis"/>
</dbReference>
<accession>A0A0K1E6W1</accession>
<keyword evidence="5 11" id="KW-0812">Transmembrane</keyword>
<dbReference type="InterPro" id="IPR032523">
    <property type="entry name" value="CcmF_C"/>
</dbReference>
<evidence type="ECO:0000256" key="5">
    <source>
        <dbReference type="ARBA" id="ARBA00022692"/>
    </source>
</evidence>
<evidence type="ECO:0000256" key="1">
    <source>
        <dbReference type="ARBA" id="ARBA00004429"/>
    </source>
</evidence>
<sequence>MWQSLPEFGTGVLYAILVAAAYTFAVALAAARGRPRFLQAARLGAYGTVTLIGLGVLVLAYAFVSHDFRLSYVSRYSDRSMSTPYLIAALWGGQDGSLLWWLFLTGLFSAGCVTWLRHRYLELQPYVIATLMSILMFFAILMIFAANPFSTNVAGAPVDGNGLNFQLRNFYMIIHPPSLYIGFTSAAIPFAFAIAALATGRLDSEWIVATRKWMLFSWLFLSIGNVLGMLWAYEELGWGGPWAWDPVENAAFLPWLTASAYVHSTMIQERRGMLKVWNVSLICMTFFLTIFGTWLTRSGLIASVHSFAQSGIGIFFVYFMALILATCAALIIYRLPELRSQGRFESVLSRETAFLLNNWGLFSLMVFIAAATVWPRISEWLLDQKSALGPTFYNAWIPPLALTVFLLMGIAPLLGWRKTSPELFRKSFRWPVLVMALVSGAHVALGGRIGFPAFVPVDPIYDGTLGRVLSSMASTYPFLTITFAAFNVTVVVQEFARGIAARQRRGGETIFGSLYNLVSKSRRRYGGYIVHVGIAVMFVGFAGRAWGVDKEITLRPGEQVTIEEYRLTYQGTRMDVDTEKRMLFADLDVERHGKAVGRISPAKFIYKAGDMPSSEVALHVTLRNDLYVVLGMANPQDKRASFQLHVNNLISFMWVGGIILVLGALVSMWPEVTFEEAGAFAYVRAAASVGAAAIFGLLLAGGPALAYDGSPGAERWQSTRRGLMAVPLPEPDRVLERPTVLDRKNDAAVGEEAPATP</sequence>
<dbReference type="PANTHER" id="PTHR43653:SF1">
    <property type="entry name" value="CYTOCHROME C-TYPE BIOGENESIS PROTEIN CCMF"/>
    <property type="match status" value="1"/>
</dbReference>
<feature type="transmembrane region" description="Helical" evidence="11">
    <location>
        <begin position="649"/>
        <end position="669"/>
    </location>
</feature>
<protein>
    <submittedName>
        <fullName evidence="14">Cytochrome C biogenesis protein</fullName>
    </submittedName>
</protein>
<feature type="transmembrane region" description="Helical" evidence="11">
    <location>
        <begin position="98"/>
        <end position="116"/>
    </location>
</feature>
<comment type="subcellular location">
    <subcellularLocation>
        <location evidence="1">Cell inner membrane</location>
        <topology evidence="1">Multi-pass membrane protein</topology>
    </subcellularLocation>
</comment>
<name>A0A0K1E6W1_CHOCO</name>
<keyword evidence="8 11" id="KW-0472">Membrane</keyword>
<dbReference type="EMBL" id="CP012159">
    <property type="protein sequence ID" value="AKT36437.1"/>
    <property type="molecule type" value="Genomic_DNA"/>
</dbReference>
<evidence type="ECO:0000256" key="4">
    <source>
        <dbReference type="ARBA" id="ARBA00022519"/>
    </source>
</evidence>
<reference evidence="14 15" key="1">
    <citation type="submission" date="2015-07" db="EMBL/GenBank/DDBJ databases">
        <title>Genome analysis of myxobacterium Chondromyces crocatus Cm c5 reveals a high potential for natural compound synthesis and the genetic basis for the loss of fruiting body formation.</title>
        <authorList>
            <person name="Zaburannyi N."/>
            <person name="Bunk B."/>
            <person name="Maier J."/>
            <person name="Overmann J."/>
            <person name="Mueller R."/>
        </authorList>
    </citation>
    <scope>NUCLEOTIDE SEQUENCE [LARGE SCALE GENOMIC DNA]</scope>
    <source>
        <strain evidence="14 15">Cm c5</strain>
    </source>
</reference>
<feature type="compositionally biased region" description="Basic and acidic residues" evidence="10">
    <location>
        <begin position="737"/>
        <end position="746"/>
    </location>
</feature>
<evidence type="ECO:0000256" key="3">
    <source>
        <dbReference type="ARBA" id="ARBA00022475"/>
    </source>
</evidence>
<dbReference type="RefSeq" id="WP_082362185.1">
    <property type="nucleotide sequence ID" value="NZ_CP012159.1"/>
</dbReference>
<feature type="transmembrane region" description="Helical" evidence="11">
    <location>
        <begin position="179"/>
        <end position="201"/>
    </location>
</feature>
<feature type="transmembrane region" description="Helical" evidence="11">
    <location>
        <begin position="252"/>
        <end position="269"/>
    </location>
</feature>
<keyword evidence="6" id="KW-0201">Cytochrome c-type biogenesis</keyword>
<dbReference type="PRINTS" id="PR01410">
    <property type="entry name" value="CCBIOGENESIS"/>
</dbReference>
<evidence type="ECO:0000256" key="11">
    <source>
        <dbReference type="SAM" id="Phobius"/>
    </source>
</evidence>
<dbReference type="GO" id="GO:0005886">
    <property type="term" value="C:plasma membrane"/>
    <property type="evidence" value="ECO:0007669"/>
    <property type="project" value="UniProtKB-SubCell"/>
</dbReference>
<feature type="transmembrane region" description="Helical" evidence="11">
    <location>
        <begin position="354"/>
        <end position="375"/>
    </location>
</feature>
<dbReference type="PANTHER" id="PTHR43653">
    <property type="entry name" value="CYTOCHROME C ASSEMBLY PROTEIN-RELATED"/>
    <property type="match status" value="1"/>
</dbReference>
<dbReference type="PATRIC" id="fig|52.7.peg.590"/>
<dbReference type="GO" id="GO:0017004">
    <property type="term" value="P:cytochrome complex assembly"/>
    <property type="evidence" value="ECO:0007669"/>
    <property type="project" value="UniProtKB-KW"/>
</dbReference>
<comment type="similarity">
    <text evidence="2">Belongs to the CcmF/CycK/Ccl1/NrfE/CcsA family.</text>
</comment>
<feature type="transmembrane region" description="Helical" evidence="11">
    <location>
        <begin position="475"/>
        <end position="496"/>
    </location>
</feature>